<keyword evidence="2" id="KW-1185">Reference proteome</keyword>
<evidence type="ECO:0000313" key="1">
    <source>
        <dbReference type="EnsemblPlants" id="TuG1812G0200000496.01.T01.cds319073"/>
    </source>
</evidence>
<reference evidence="1" key="3">
    <citation type="submission" date="2022-06" db="UniProtKB">
        <authorList>
            <consortium name="EnsemblPlants"/>
        </authorList>
    </citation>
    <scope>IDENTIFICATION</scope>
</reference>
<proteinExistence type="predicted"/>
<dbReference type="Gramene" id="TuG1812G0200000496.01.T01">
    <property type="protein sequence ID" value="TuG1812G0200000496.01.T01.cds319073"/>
    <property type="gene ID" value="TuG1812G0200000496.01"/>
</dbReference>
<sequence>MSVQILNMETIDDGWPFFAISDRGIMIQLIRQGLDFPPQQSSLLKKFKVCFIDFLNM</sequence>
<dbReference type="EnsemblPlants" id="TuG1812G0200000496.01.T01">
    <property type="protein sequence ID" value="TuG1812G0200000496.01.T01.cds319073"/>
    <property type="gene ID" value="TuG1812G0200000496.01"/>
</dbReference>
<dbReference type="AlphaFoldDB" id="A0A8R7P9C2"/>
<name>A0A8R7P9C2_TRIUA</name>
<organism evidence="1 2">
    <name type="scientific">Triticum urartu</name>
    <name type="common">Red wild einkorn</name>
    <name type="synonym">Crithodium urartu</name>
    <dbReference type="NCBI Taxonomy" id="4572"/>
    <lineage>
        <taxon>Eukaryota</taxon>
        <taxon>Viridiplantae</taxon>
        <taxon>Streptophyta</taxon>
        <taxon>Embryophyta</taxon>
        <taxon>Tracheophyta</taxon>
        <taxon>Spermatophyta</taxon>
        <taxon>Magnoliopsida</taxon>
        <taxon>Liliopsida</taxon>
        <taxon>Poales</taxon>
        <taxon>Poaceae</taxon>
        <taxon>BOP clade</taxon>
        <taxon>Pooideae</taxon>
        <taxon>Triticodae</taxon>
        <taxon>Triticeae</taxon>
        <taxon>Triticinae</taxon>
        <taxon>Triticum</taxon>
    </lineage>
</organism>
<reference evidence="2" key="1">
    <citation type="journal article" date="2013" name="Nature">
        <title>Draft genome of the wheat A-genome progenitor Triticum urartu.</title>
        <authorList>
            <person name="Ling H.Q."/>
            <person name="Zhao S."/>
            <person name="Liu D."/>
            <person name="Wang J."/>
            <person name="Sun H."/>
            <person name="Zhang C."/>
            <person name="Fan H."/>
            <person name="Li D."/>
            <person name="Dong L."/>
            <person name="Tao Y."/>
            <person name="Gao C."/>
            <person name="Wu H."/>
            <person name="Li Y."/>
            <person name="Cui Y."/>
            <person name="Guo X."/>
            <person name="Zheng S."/>
            <person name="Wang B."/>
            <person name="Yu K."/>
            <person name="Liang Q."/>
            <person name="Yang W."/>
            <person name="Lou X."/>
            <person name="Chen J."/>
            <person name="Feng M."/>
            <person name="Jian J."/>
            <person name="Zhang X."/>
            <person name="Luo G."/>
            <person name="Jiang Y."/>
            <person name="Liu J."/>
            <person name="Wang Z."/>
            <person name="Sha Y."/>
            <person name="Zhang B."/>
            <person name="Wu H."/>
            <person name="Tang D."/>
            <person name="Shen Q."/>
            <person name="Xue P."/>
            <person name="Zou S."/>
            <person name="Wang X."/>
            <person name="Liu X."/>
            <person name="Wang F."/>
            <person name="Yang Y."/>
            <person name="An X."/>
            <person name="Dong Z."/>
            <person name="Zhang K."/>
            <person name="Zhang X."/>
            <person name="Luo M.C."/>
            <person name="Dvorak J."/>
            <person name="Tong Y."/>
            <person name="Wang J."/>
            <person name="Yang H."/>
            <person name="Li Z."/>
            <person name="Wang D."/>
            <person name="Zhang A."/>
            <person name="Wang J."/>
        </authorList>
    </citation>
    <scope>NUCLEOTIDE SEQUENCE</scope>
    <source>
        <strain evidence="2">cv. G1812</strain>
    </source>
</reference>
<accession>A0A8R7P9C2</accession>
<protein>
    <submittedName>
        <fullName evidence="1">Uncharacterized protein</fullName>
    </submittedName>
</protein>
<dbReference type="Proteomes" id="UP000015106">
    <property type="component" value="Chromosome 2"/>
</dbReference>
<evidence type="ECO:0000313" key="2">
    <source>
        <dbReference type="Proteomes" id="UP000015106"/>
    </source>
</evidence>
<reference evidence="1" key="2">
    <citation type="submission" date="2018-03" db="EMBL/GenBank/DDBJ databases">
        <title>The Triticum urartu genome reveals the dynamic nature of wheat genome evolution.</title>
        <authorList>
            <person name="Ling H."/>
            <person name="Ma B."/>
            <person name="Shi X."/>
            <person name="Liu H."/>
            <person name="Dong L."/>
            <person name="Sun H."/>
            <person name="Cao Y."/>
            <person name="Gao Q."/>
            <person name="Zheng S."/>
            <person name="Li Y."/>
            <person name="Yu Y."/>
            <person name="Du H."/>
            <person name="Qi M."/>
            <person name="Li Y."/>
            <person name="Yu H."/>
            <person name="Cui Y."/>
            <person name="Wang N."/>
            <person name="Chen C."/>
            <person name="Wu H."/>
            <person name="Zhao Y."/>
            <person name="Zhang J."/>
            <person name="Li Y."/>
            <person name="Zhou W."/>
            <person name="Zhang B."/>
            <person name="Hu W."/>
            <person name="Eijk M."/>
            <person name="Tang J."/>
            <person name="Witsenboer H."/>
            <person name="Zhao S."/>
            <person name="Li Z."/>
            <person name="Zhang A."/>
            <person name="Wang D."/>
            <person name="Liang C."/>
        </authorList>
    </citation>
    <scope>NUCLEOTIDE SEQUENCE [LARGE SCALE GENOMIC DNA]</scope>
    <source>
        <strain evidence="1">cv. G1812</strain>
    </source>
</reference>